<evidence type="ECO:0000256" key="8">
    <source>
        <dbReference type="ARBA" id="ARBA00022723"/>
    </source>
</evidence>
<dbReference type="PANTHER" id="PTHR19376:SF11">
    <property type="entry name" value="DNA-DIRECTED RNA POLYMERASE I SUBUNIT RPA1"/>
    <property type="match status" value="1"/>
</dbReference>
<dbReference type="Gene3D" id="6.10.250.2940">
    <property type="match status" value="1"/>
</dbReference>
<feature type="compositionally biased region" description="Acidic residues" evidence="16">
    <location>
        <begin position="1363"/>
        <end position="1374"/>
    </location>
</feature>
<proteinExistence type="inferred from homology"/>
<evidence type="ECO:0000256" key="10">
    <source>
        <dbReference type="ARBA" id="ARBA00022842"/>
    </source>
</evidence>
<evidence type="ECO:0000259" key="17">
    <source>
        <dbReference type="SMART" id="SM00663"/>
    </source>
</evidence>
<keyword evidence="11 15" id="KW-0804">Transcription</keyword>
<dbReference type="PANTHER" id="PTHR19376">
    <property type="entry name" value="DNA-DIRECTED RNA POLYMERASE"/>
    <property type="match status" value="1"/>
</dbReference>
<dbReference type="InterPro" id="IPR042102">
    <property type="entry name" value="RNA_pol_Rpb1_3_sf"/>
</dbReference>
<evidence type="ECO:0000256" key="5">
    <source>
        <dbReference type="ARBA" id="ARBA00022553"/>
    </source>
</evidence>
<dbReference type="Pfam" id="PF04997">
    <property type="entry name" value="RNA_pol_Rpb1_1"/>
    <property type="match status" value="1"/>
</dbReference>
<evidence type="ECO:0000256" key="13">
    <source>
        <dbReference type="ARBA" id="ARBA00048552"/>
    </source>
</evidence>
<keyword evidence="5" id="KW-0597">Phosphoprotein</keyword>
<feature type="region of interest" description="Disordered" evidence="16">
    <location>
        <begin position="1329"/>
        <end position="1411"/>
    </location>
</feature>
<dbReference type="InterPro" id="IPR000722">
    <property type="entry name" value="RNA_pol_asu"/>
</dbReference>
<dbReference type="Pfam" id="PF00623">
    <property type="entry name" value="RNA_pol_Rpb1_2"/>
    <property type="match status" value="1"/>
</dbReference>
<evidence type="ECO:0000256" key="6">
    <source>
        <dbReference type="ARBA" id="ARBA00022679"/>
    </source>
</evidence>
<dbReference type="InterPro" id="IPR007081">
    <property type="entry name" value="RNA_pol_Rpb1_5"/>
</dbReference>
<comment type="catalytic activity">
    <reaction evidence="13 15">
        <text>RNA(n) + a ribonucleoside 5'-triphosphate = RNA(n+1) + diphosphate</text>
        <dbReference type="Rhea" id="RHEA:21248"/>
        <dbReference type="Rhea" id="RHEA-COMP:14527"/>
        <dbReference type="Rhea" id="RHEA-COMP:17342"/>
        <dbReference type="ChEBI" id="CHEBI:33019"/>
        <dbReference type="ChEBI" id="CHEBI:61557"/>
        <dbReference type="ChEBI" id="CHEBI:140395"/>
        <dbReference type="EC" id="2.7.7.6"/>
    </reaction>
</comment>
<dbReference type="InterPro" id="IPR007066">
    <property type="entry name" value="RNA_pol_Rpb1_3"/>
</dbReference>
<evidence type="ECO:0000256" key="9">
    <source>
        <dbReference type="ARBA" id="ARBA00022833"/>
    </source>
</evidence>
<keyword evidence="10" id="KW-0460">Magnesium</keyword>
<dbReference type="EMBL" id="CVRI01000048">
    <property type="protein sequence ID" value="CRK98792.1"/>
    <property type="molecule type" value="Genomic_DNA"/>
</dbReference>
<protein>
    <recommendedName>
        <fullName evidence="15">DNA-directed RNA polymerase subunit</fullName>
        <ecNumber evidence="15">2.7.7.6</ecNumber>
    </recommendedName>
</protein>
<evidence type="ECO:0000256" key="3">
    <source>
        <dbReference type="ARBA" id="ARBA00011251"/>
    </source>
</evidence>
<dbReference type="GO" id="GO:0046872">
    <property type="term" value="F:metal ion binding"/>
    <property type="evidence" value="ECO:0007669"/>
    <property type="project" value="UniProtKB-KW"/>
</dbReference>
<dbReference type="EC" id="2.7.7.6" evidence="15"/>
<comment type="function">
    <text evidence="14">DNA-dependent RNA polymerase catalyzes the transcription of DNA into RNA using the four ribonucleoside triphosphates as substrates. Largest and catalytic core component of RNA polymerase I which synthesizes ribosomal RNA precursors. Forms the polymerase active center together with the second largest subunit. A single stranded DNA template strand of the promoter is positioned within the central active site cleft of Pol I. A bridging helix emanates from RPA1 and crosses the cleft near the catalytic site and is thought to promote translocation of Pol I by acting as a ratchet that moves the RNA-DNA hybrid through the active site by switching from straight to bent conformations at each step of nucleotide addition.</text>
</comment>
<keyword evidence="9" id="KW-0862">Zinc</keyword>
<dbReference type="OrthoDB" id="270392at2759"/>
<dbReference type="InterPro" id="IPR006592">
    <property type="entry name" value="RNA_pol_N"/>
</dbReference>
<name>A0A1J1IF00_9DIPT</name>
<comment type="subcellular location">
    <subcellularLocation>
        <location evidence="1">Nucleus</location>
        <location evidence="1">Nucleolus</location>
    </subcellularLocation>
</comment>
<dbReference type="Pfam" id="PF04983">
    <property type="entry name" value="RNA_pol_Rpb1_3"/>
    <property type="match status" value="1"/>
</dbReference>
<accession>A0A1J1IF00</accession>
<reference evidence="18 19" key="1">
    <citation type="submission" date="2015-04" db="EMBL/GenBank/DDBJ databases">
        <authorList>
            <person name="Syromyatnikov M.Y."/>
            <person name="Popov V.N."/>
        </authorList>
    </citation>
    <scope>NUCLEOTIDE SEQUENCE [LARGE SCALE GENOMIC DNA]</scope>
</reference>
<gene>
    <name evidence="18" type="ORF">CLUMA_CG011938</name>
</gene>
<keyword evidence="19" id="KW-1185">Reference proteome</keyword>
<dbReference type="STRING" id="568069.A0A1J1IF00"/>
<evidence type="ECO:0000256" key="15">
    <source>
        <dbReference type="RuleBase" id="RU004279"/>
    </source>
</evidence>
<dbReference type="CDD" id="cd02735">
    <property type="entry name" value="RNAP_I_Rpa1_C"/>
    <property type="match status" value="1"/>
</dbReference>
<evidence type="ECO:0000256" key="16">
    <source>
        <dbReference type="SAM" id="MobiDB-lite"/>
    </source>
</evidence>
<dbReference type="GO" id="GO:0003677">
    <property type="term" value="F:DNA binding"/>
    <property type="evidence" value="ECO:0007669"/>
    <property type="project" value="InterPro"/>
</dbReference>
<dbReference type="Gene3D" id="1.10.132.30">
    <property type="match status" value="1"/>
</dbReference>
<dbReference type="Gene3D" id="1.10.150.390">
    <property type="match status" value="1"/>
</dbReference>
<dbReference type="CDD" id="cd01435">
    <property type="entry name" value="RNAP_I_RPA1_N"/>
    <property type="match status" value="1"/>
</dbReference>
<feature type="domain" description="RNA polymerase N-terminal" evidence="17">
    <location>
        <begin position="318"/>
        <end position="652"/>
    </location>
</feature>
<dbReference type="Gene3D" id="4.10.860.120">
    <property type="entry name" value="RNA polymerase II, clamp domain"/>
    <property type="match status" value="1"/>
</dbReference>
<feature type="compositionally biased region" description="Basic and acidic residues" evidence="16">
    <location>
        <begin position="1345"/>
        <end position="1362"/>
    </location>
</feature>
<dbReference type="Gene3D" id="6.20.50.80">
    <property type="match status" value="1"/>
</dbReference>
<dbReference type="FunFam" id="2.40.40.20:FF:000019">
    <property type="entry name" value="DNA-directed RNA polymerase II subunit RPB1"/>
    <property type="match status" value="1"/>
</dbReference>
<keyword evidence="4 15" id="KW-0240">DNA-directed RNA polymerase</keyword>
<dbReference type="GO" id="GO:0003899">
    <property type="term" value="F:DNA-directed RNA polymerase activity"/>
    <property type="evidence" value="ECO:0007669"/>
    <property type="project" value="UniProtKB-EC"/>
</dbReference>
<dbReference type="Pfam" id="PF04998">
    <property type="entry name" value="RNA_pol_Rpb1_5"/>
    <property type="match status" value="1"/>
</dbReference>
<evidence type="ECO:0000256" key="1">
    <source>
        <dbReference type="ARBA" id="ARBA00004604"/>
    </source>
</evidence>
<evidence type="ECO:0000256" key="11">
    <source>
        <dbReference type="ARBA" id="ARBA00023163"/>
    </source>
</evidence>
<keyword evidence="7 15" id="KW-0548">Nucleotidyltransferase</keyword>
<evidence type="ECO:0000256" key="2">
    <source>
        <dbReference type="ARBA" id="ARBA00006460"/>
    </source>
</evidence>
<dbReference type="FunFam" id="1.10.274.100:FF:000012">
    <property type="entry name" value="DNA-directed RNA polymerase subunit"/>
    <property type="match status" value="1"/>
</dbReference>
<dbReference type="InterPro" id="IPR007080">
    <property type="entry name" value="RNA_pol_Rpb1_1"/>
</dbReference>
<dbReference type="InterPro" id="IPR044893">
    <property type="entry name" value="RNA_pol_Rpb1_clamp_domain"/>
</dbReference>
<evidence type="ECO:0000256" key="12">
    <source>
        <dbReference type="ARBA" id="ARBA00023242"/>
    </source>
</evidence>
<dbReference type="SUPFAM" id="SSF64484">
    <property type="entry name" value="beta and beta-prime subunits of DNA dependent RNA-polymerase"/>
    <property type="match status" value="1"/>
</dbReference>
<dbReference type="InterPro" id="IPR045867">
    <property type="entry name" value="DNA-dir_RpoC_beta_prime"/>
</dbReference>
<keyword evidence="12" id="KW-0539">Nucleus</keyword>
<keyword evidence="8" id="KW-0479">Metal-binding</keyword>
<organism evidence="18 19">
    <name type="scientific">Clunio marinus</name>
    <dbReference type="NCBI Taxonomy" id="568069"/>
    <lineage>
        <taxon>Eukaryota</taxon>
        <taxon>Metazoa</taxon>
        <taxon>Ecdysozoa</taxon>
        <taxon>Arthropoda</taxon>
        <taxon>Hexapoda</taxon>
        <taxon>Insecta</taxon>
        <taxon>Pterygota</taxon>
        <taxon>Neoptera</taxon>
        <taxon>Endopterygota</taxon>
        <taxon>Diptera</taxon>
        <taxon>Nematocera</taxon>
        <taxon>Chironomoidea</taxon>
        <taxon>Chironomidae</taxon>
        <taxon>Clunio</taxon>
    </lineage>
</organism>
<dbReference type="Gene3D" id="2.40.40.20">
    <property type="match status" value="1"/>
</dbReference>
<dbReference type="InterPro" id="IPR038120">
    <property type="entry name" value="Rpb1_funnel_sf"/>
</dbReference>
<dbReference type="InterPro" id="IPR007083">
    <property type="entry name" value="RNA_pol_Rpb1_4"/>
</dbReference>
<dbReference type="Pfam" id="PF05000">
    <property type="entry name" value="RNA_pol_Rpb1_4"/>
    <property type="match status" value="1"/>
</dbReference>
<dbReference type="SMART" id="SM00663">
    <property type="entry name" value="RPOLA_N"/>
    <property type="match status" value="1"/>
</dbReference>
<dbReference type="Gene3D" id="1.10.274.100">
    <property type="entry name" value="RNA polymerase Rpb1, domain 3"/>
    <property type="match status" value="1"/>
</dbReference>
<dbReference type="InterPro" id="IPR015699">
    <property type="entry name" value="DNA-dir_RNA_pol1_lsu_N"/>
</dbReference>
<evidence type="ECO:0000313" key="18">
    <source>
        <dbReference type="EMBL" id="CRK98792.1"/>
    </source>
</evidence>
<evidence type="ECO:0000256" key="7">
    <source>
        <dbReference type="ARBA" id="ARBA00022695"/>
    </source>
</evidence>
<keyword evidence="6 15" id="KW-0808">Transferase</keyword>
<dbReference type="InterPro" id="IPR047107">
    <property type="entry name" value="DNA-dir_RNA_pol1_lsu_C"/>
</dbReference>
<evidence type="ECO:0000313" key="19">
    <source>
        <dbReference type="Proteomes" id="UP000183832"/>
    </source>
</evidence>
<dbReference type="GO" id="GO:0006351">
    <property type="term" value="P:DNA-templated transcription"/>
    <property type="evidence" value="ECO:0007669"/>
    <property type="project" value="InterPro"/>
</dbReference>
<feature type="compositionally biased region" description="Basic and acidic residues" evidence="16">
    <location>
        <begin position="1375"/>
        <end position="1386"/>
    </location>
</feature>
<evidence type="ECO:0000256" key="14">
    <source>
        <dbReference type="ARBA" id="ARBA00053996"/>
    </source>
</evidence>
<comment type="subunit">
    <text evidence="3">Component of the RNA polymerase I (Pol I) complex consisting of at least 13 subunits.</text>
</comment>
<dbReference type="Gene3D" id="3.30.70.2850">
    <property type="match status" value="1"/>
</dbReference>
<sequence length="1691" mass="192472">MVLQMQKEKAVTLEVDKLTFNVFSAEEIRKFSVCKIVSSISFDSIGNPVTGGLYDISMGPSSRNEICTTCFSAQGDCIGHFGHIELIMPCYNPFFIKTIATILKSICLHCKKLQFTERMKEIVTLQLMLIDAGYVIEAQDLEDQKIIYIYNKTYKSAFPTLMTENKTSEKKQDKDSENFLASKERNDKNYRKLIKKYNKLLENDPVNHYNRTKNSEAIRLSIINSTIASVTTLMSHRCIHCQRPWKRIRYSYKKFVVSVPKTTTNKDENVPDDTPKTTTKTIIASECREYMKEIFEHDGDFLRILYPVLKSAGNDDYNIFFMDVVPVVPPIFRPPNRIRNKLIEHPQTKTYFNVVQANNQLRFILALKKSDEDDIFTTNAIRQEAENMYKAARGDSAQEKIYFKWEELQNAVDMTLDKTLANNRQNNDISGLKQLIERKEGLIRMNMMGKRVNFAARTVITPDPNINIDQIGVPEAFALKLTYPVPVTPWNVSLLRKMVLNGPNIHPGAVYIESGTGFKQAVSKDESKREAMADTLFKPERKDGIKIVHRHLINGDILLLNRQPTLHKPSIMAHKARILKNEKTFRLHYSNCKSYNADFDGDEMNAHLPQNEVGRSEAYNLVNVENNYLVPKDGTPLGGLIQDHVISGVKMSMRGRFFSKDDYHQLVFQGLNHKCEDIKLLPPTILKPVKLWSGKQVFSTLVLNIIPKDKHPINLTSTAKIGSNAWQSMERREWKAGGCELEGNEMTESEVIIRCGELLVGVLDKNHYGATPYSLIHCIYELYGGGVSTQLLSSFSKVFTFFLQWEGFTLGVHDILVLEKADKKRAKIVKDSRKIGKKATCQALDIPEDTKDDELVEHLEKAYAKDPKFRAILDRKYKSTMDSFTNDINKTCLPAGLLSKFPENNLQLMVTSGAKGSTVNTMQISCLLGQIELEGKRPPLMISGRSLPSFPMFECSPKSGGFIDGRFMTGIQPQDFFFHCMAGREGLIDTAVKTSRSGYLQRCLIKHLEGLTVSYDGTVRDSDDTVIQFMYGEDGMDILKSQFLKLKQLPFLQENRNVIVDDDVLASLRNSPEVDIKIKQIMKKIRTYKKRHESATQRPMRSEKRLMKKCPMTVTSKFPPNRYFASLSEYTEEILEKFLKSSECNEAEVRDMLSIKSLRSLADPGEPVGLIAAQSIGEPSTQMTLNTFHFAGRGDMNVTLGIPRLREILMMASANIKTPSMEIPFLNQSSETLQKTAEKFRVRLNQVTVADVLEKVIVKSWITLKPSRARNYEIHFSFLPYDNYKNQFMVKPKMIIKFMHECFLLRMLKAIEKASRDVVTFVDKEEKELKKAKKSNDNEDDRDDDPGPKNEGVKDSDDKGSSSDEEDLPDDADATDERKKARQLDEKDYEEPESDEEKKDIANESDDDDDELDLTNVKLEVDEEFDIQQLKKEIVPNNADDEQLAEIERKEEEALEDAEGEAEIIQLLTKKITAYGSGMAVKDYVIDKEKYRWCLIKFECPIRFKSIDMTNILKQQAKQAIIWEIPKIKRAFTHKQKDVLVVTTDGINIGAMFEYDKILNLNKLYTNDIHAVANTYGIEAAAQVIVKEVQNVFRVYGITVDPRHLSLISDYMTFDGTFKPLNRKGIESSASPLQQISFESALQFLKTAVVEGRVDSINSPSSCLMVGQPCKTGTGSFGLINDLSYVLKPKI</sequence>
<comment type="similarity">
    <text evidence="2 15">Belongs to the RNA polymerase beta' chain family.</text>
</comment>
<dbReference type="Proteomes" id="UP000183832">
    <property type="component" value="Unassembled WGS sequence"/>
</dbReference>
<dbReference type="Gene3D" id="3.30.1490.180">
    <property type="entry name" value="RNA polymerase ii"/>
    <property type="match status" value="1"/>
</dbReference>
<evidence type="ECO:0000256" key="4">
    <source>
        <dbReference type="ARBA" id="ARBA00022478"/>
    </source>
</evidence>
<dbReference type="GO" id="GO:0005736">
    <property type="term" value="C:RNA polymerase I complex"/>
    <property type="evidence" value="ECO:0007669"/>
    <property type="project" value="TreeGrafter"/>
</dbReference>